<feature type="transmembrane region" description="Helical" evidence="2">
    <location>
        <begin position="153"/>
        <end position="175"/>
    </location>
</feature>
<dbReference type="InterPro" id="IPR016516">
    <property type="entry name" value="UCP07580"/>
</dbReference>
<keyword evidence="2" id="KW-1133">Transmembrane helix</keyword>
<keyword evidence="2" id="KW-0812">Transmembrane</keyword>
<dbReference type="PANTHER" id="PTHR39456:SF1">
    <property type="entry name" value="METAL-DEPENDENT HYDROLASE"/>
    <property type="match status" value="1"/>
</dbReference>
<organism evidence="3 4">
    <name type="scientific">Marinobacter litoralis</name>
    <dbReference type="NCBI Taxonomy" id="187981"/>
    <lineage>
        <taxon>Bacteria</taxon>
        <taxon>Pseudomonadati</taxon>
        <taxon>Pseudomonadota</taxon>
        <taxon>Gammaproteobacteria</taxon>
        <taxon>Pseudomonadales</taxon>
        <taxon>Marinobacteraceae</taxon>
        <taxon>Marinobacter</taxon>
    </lineage>
</organism>
<reference evidence="3 4" key="1">
    <citation type="submission" date="2018-08" db="EMBL/GenBank/DDBJ databases">
        <title>Whole Genome Sequence of the Moderate Halophilic Marine Bacterium Marinobacter litoralis Sw-45.</title>
        <authorList>
            <person name="Musa H."/>
        </authorList>
    </citation>
    <scope>NUCLEOTIDE SEQUENCE [LARGE SCALE GENOMIC DNA]</scope>
    <source>
        <strain evidence="3 4">Sw-45</strain>
    </source>
</reference>
<feature type="transmembrane region" description="Helical" evidence="2">
    <location>
        <begin position="223"/>
        <end position="244"/>
    </location>
</feature>
<keyword evidence="4" id="KW-1185">Reference proteome</keyword>
<keyword evidence="3" id="KW-0378">Hydrolase</keyword>
<dbReference type="AlphaFoldDB" id="A0A3M2RK89"/>
<name>A0A3M2RK89_9GAMM</name>
<protein>
    <submittedName>
        <fullName evidence="3">Putative metal-dependent hydrolase</fullName>
    </submittedName>
</protein>
<evidence type="ECO:0000256" key="2">
    <source>
        <dbReference type="SAM" id="Phobius"/>
    </source>
</evidence>
<keyword evidence="2" id="KW-0472">Membrane</keyword>
<dbReference type="EMBL" id="QMDL01000001">
    <property type="protein sequence ID" value="RMJ05747.1"/>
    <property type="molecule type" value="Genomic_DNA"/>
</dbReference>
<evidence type="ECO:0000256" key="1">
    <source>
        <dbReference type="SAM" id="MobiDB-lite"/>
    </source>
</evidence>
<comment type="caution">
    <text evidence="3">The sequence shown here is derived from an EMBL/GenBank/DDBJ whole genome shotgun (WGS) entry which is preliminary data.</text>
</comment>
<accession>A0A3M2RK89</accession>
<proteinExistence type="predicted"/>
<dbReference type="PIRSF" id="PIRSF007580">
    <property type="entry name" value="UCP07580"/>
    <property type="match status" value="1"/>
</dbReference>
<dbReference type="GO" id="GO:0016787">
    <property type="term" value="F:hydrolase activity"/>
    <property type="evidence" value="ECO:0007669"/>
    <property type="project" value="UniProtKB-KW"/>
</dbReference>
<sequence>MTTMTVSKASRTNWPRLQKQKKGSSSPHSLIPRRVEFNWADTPLEWIPGQPFASHFINQINMILPAGEYWFCRLFNKALPHITDEKLREDVKAFIRQEAMHARAHGGAVEEYLQNHNIETARNTDFMDSLFKVALADNPFGQKIPKRLERNWLVFRLGLVAAIEHMTCVLGMYALENKAWDNAGADEVLLDLLRWHGAEEVEHRCVAFDLYQHLGGSYVSRSYLALITFPLIFGLWVDGAAHLMKQDSRFAKKRPSIFRPWIWREWIRTAKTGHLPGLTWLTLKELSFLSPLYNPSNEGSTELALNYLNGSPAYLATQKPEAKAIAESAT</sequence>
<feature type="region of interest" description="Disordered" evidence="1">
    <location>
        <begin position="1"/>
        <end position="29"/>
    </location>
</feature>
<gene>
    <name evidence="3" type="ORF">DOQ08_00419</name>
</gene>
<evidence type="ECO:0000313" key="4">
    <source>
        <dbReference type="Proteomes" id="UP000265903"/>
    </source>
</evidence>
<dbReference type="Proteomes" id="UP000265903">
    <property type="component" value="Unassembled WGS sequence"/>
</dbReference>
<feature type="compositionally biased region" description="Polar residues" evidence="1">
    <location>
        <begin position="1"/>
        <end position="15"/>
    </location>
</feature>
<dbReference type="RefSeq" id="WP_206074760.1">
    <property type="nucleotide sequence ID" value="NZ_QMDL01000001.1"/>
</dbReference>
<dbReference type="PANTHER" id="PTHR39456">
    <property type="entry name" value="METAL-DEPENDENT HYDROLASE"/>
    <property type="match status" value="1"/>
</dbReference>
<dbReference type="Pfam" id="PF10118">
    <property type="entry name" value="Metal_hydrol"/>
    <property type="match status" value="1"/>
</dbReference>
<evidence type="ECO:0000313" key="3">
    <source>
        <dbReference type="EMBL" id="RMJ05747.1"/>
    </source>
</evidence>